<gene>
    <name evidence="1" type="ORF">H0H81_011273</name>
</gene>
<proteinExistence type="predicted"/>
<keyword evidence="2" id="KW-1185">Reference proteome</keyword>
<organism evidence="1 2">
    <name type="scientific">Sphagnurus paluster</name>
    <dbReference type="NCBI Taxonomy" id="117069"/>
    <lineage>
        <taxon>Eukaryota</taxon>
        <taxon>Fungi</taxon>
        <taxon>Dikarya</taxon>
        <taxon>Basidiomycota</taxon>
        <taxon>Agaricomycotina</taxon>
        <taxon>Agaricomycetes</taxon>
        <taxon>Agaricomycetidae</taxon>
        <taxon>Agaricales</taxon>
        <taxon>Tricholomatineae</taxon>
        <taxon>Lyophyllaceae</taxon>
        <taxon>Sphagnurus</taxon>
    </lineage>
</organism>
<evidence type="ECO:0000313" key="1">
    <source>
        <dbReference type="EMBL" id="KAG5653693.1"/>
    </source>
</evidence>
<dbReference type="EMBL" id="JABCKI010000038">
    <property type="protein sequence ID" value="KAG5653693.1"/>
    <property type="molecule type" value="Genomic_DNA"/>
</dbReference>
<protein>
    <submittedName>
        <fullName evidence="1">Uncharacterized protein</fullName>
    </submittedName>
</protein>
<reference evidence="1" key="2">
    <citation type="submission" date="2021-10" db="EMBL/GenBank/DDBJ databases">
        <title>Phylogenomics reveals ancestral predisposition of the termite-cultivated fungus Termitomyces towards a domesticated lifestyle.</title>
        <authorList>
            <person name="Auxier B."/>
            <person name="Grum-Grzhimaylo A."/>
            <person name="Cardenas M.E."/>
            <person name="Lodge J.D."/>
            <person name="Laessoe T."/>
            <person name="Pedersen O."/>
            <person name="Smith M.E."/>
            <person name="Kuyper T.W."/>
            <person name="Franco-Molano E.A."/>
            <person name="Baroni T.J."/>
            <person name="Aanen D.K."/>
        </authorList>
    </citation>
    <scope>NUCLEOTIDE SEQUENCE</scope>
    <source>
        <strain evidence="1">D49</strain>
    </source>
</reference>
<name>A0A9P7GP63_9AGAR</name>
<evidence type="ECO:0000313" key="2">
    <source>
        <dbReference type="Proteomes" id="UP000717328"/>
    </source>
</evidence>
<dbReference type="AlphaFoldDB" id="A0A9P7GP63"/>
<sequence>MADAPSNFQTITNPVQATPHQRDHFLEVQHIVDIVLNRYGTEWYNLKMGLFIDLATFVSDHRNLFAINATLNQAKKTIPFVDYRVDPTIQRYLAFQTGERWRTVEGSVKELVNDMVNRQGAFPDLTRFVGNSVKTMFRW</sequence>
<comment type="caution">
    <text evidence="1">The sequence shown here is derived from an EMBL/GenBank/DDBJ whole genome shotgun (WGS) entry which is preliminary data.</text>
</comment>
<reference evidence="1" key="1">
    <citation type="submission" date="2021-02" db="EMBL/GenBank/DDBJ databases">
        <authorList>
            <person name="Nieuwenhuis M."/>
            <person name="Van De Peppel L.J.J."/>
        </authorList>
    </citation>
    <scope>NUCLEOTIDE SEQUENCE</scope>
    <source>
        <strain evidence="1">D49</strain>
    </source>
</reference>
<accession>A0A9P7GP63</accession>
<dbReference type="OrthoDB" id="3229978at2759"/>
<dbReference type="Proteomes" id="UP000717328">
    <property type="component" value="Unassembled WGS sequence"/>
</dbReference>